<dbReference type="AlphaFoldDB" id="R7ZIH6"/>
<gene>
    <name evidence="1" type="ORF">H131_04609</name>
</gene>
<proteinExistence type="predicted"/>
<organism evidence="1 2">
    <name type="scientific">Lysinibacillus sphaericus OT4b.31</name>
    <dbReference type="NCBI Taxonomy" id="1285586"/>
    <lineage>
        <taxon>Bacteria</taxon>
        <taxon>Bacillati</taxon>
        <taxon>Bacillota</taxon>
        <taxon>Bacilli</taxon>
        <taxon>Bacillales</taxon>
        <taxon>Bacillaceae</taxon>
        <taxon>Lysinibacillus</taxon>
    </lineage>
</organism>
<dbReference type="HOGENOM" id="CLU_2523572_0_0_9"/>
<name>R7ZIH6_LYSSH</name>
<comment type="caution">
    <text evidence="1">The sequence shown here is derived from an EMBL/GenBank/DDBJ whole genome shotgun (WGS) entry which is preliminary data.</text>
</comment>
<evidence type="ECO:0000313" key="1">
    <source>
        <dbReference type="EMBL" id="EON73917.1"/>
    </source>
</evidence>
<evidence type="ECO:0000313" key="2">
    <source>
        <dbReference type="Proteomes" id="UP000013911"/>
    </source>
</evidence>
<protein>
    <submittedName>
        <fullName evidence="1">Uncharacterized protein</fullName>
    </submittedName>
</protein>
<reference evidence="1 2" key="1">
    <citation type="submission" date="2013-04" db="EMBL/GenBank/DDBJ databases">
        <title>Draft genome of the heavy metal tolerant bacterium Lysinibacillus sphaericus strain OT4b.31.</title>
        <authorList>
            <person name="Pena-Montenegro T.D."/>
            <person name="Dussan J."/>
        </authorList>
    </citation>
    <scope>NUCLEOTIDE SEQUENCE [LARGE SCALE GENOMIC DNA]</scope>
    <source>
        <strain evidence="1 2">OT4b.31</strain>
    </source>
</reference>
<dbReference type="Proteomes" id="UP000013911">
    <property type="component" value="Unassembled WGS sequence"/>
</dbReference>
<sequence length="84" mass="9423">MHVDAIESFFCSSPKVEGDICYNLCPVDKLIGVAAGRLLRDQRLIGRPQESVQSERKSTTSFGDESFFIKNTIYLHEKESVGNI</sequence>
<accession>R7ZIH6</accession>
<dbReference type="EMBL" id="AQPX01000008">
    <property type="protein sequence ID" value="EON73917.1"/>
    <property type="molecule type" value="Genomic_DNA"/>
</dbReference>